<sequence length="232" mass="25844">MASGDSDRNAEYELSKLLQMGTVAEYQDEFEKLINRVTGISESLLTSFYISGLKLTLSIELLRARPTTLGEAFSLARIIEARLEAIAEKEKEQIIKKKADTILSLRSELASPEIKGSLDADEDIGIDEVSSAIDCVFHIGESNEVRSKFGEFSENKKSVIEVVMGGGEALGVYREKSRGAAEGGRRVLCYVQGSKRLKKKKMEAAIQRRLWDPGIKSAFQDNTLRAMWFLKK</sequence>
<accession>A0ABQ4X613</accession>
<keyword evidence="2" id="KW-1185">Reference proteome</keyword>
<evidence type="ECO:0000313" key="1">
    <source>
        <dbReference type="EMBL" id="GJS60498.1"/>
    </source>
</evidence>
<organism evidence="1 2">
    <name type="scientific">Tanacetum coccineum</name>
    <dbReference type="NCBI Taxonomy" id="301880"/>
    <lineage>
        <taxon>Eukaryota</taxon>
        <taxon>Viridiplantae</taxon>
        <taxon>Streptophyta</taxon>
        <taxon>Embryophyta</taxon>
        <taxon>Tracheophyta</taxon>
        <taxon>Spermatophyta</taxon>
        <taxon>Magnoliopsida</taxon>
        <taxon>eudicotyledons</taxon>
        <taxon>Gunneridae</taxon>
        <taxon>Pentapetalae</taxon>
        <taxon>asterids</taxon>
        <taxon>campanulids</taxon>
        <taxon>Asterales</taxon>
        <taxon>Asteraceae</taxon>
        <taxon>Asteroideae</taxon>
        <taxon>Anthemideae</taxon>
        <taxon>Anthemidinae</taxon>
        <taxon>Tanacetum</taxon>
    </lineage>
</organism>
<dbReference type="EMBL" id="BQNB010009224">
    <property type="protein sequence ID" value="GJS60498.1"/>
    <property type="molecule type" value="Genomic_DNA"/>
</dbReference>
<name>A0ABQ4X613_9ASTR</name>
<comment type="caution">
    <text evidence="1">The sequence shown here is derived from an EMBL/GenBank/DDBJ whole genome shotgun (WGS) entry which is preliminary data.</text>
</comment>
<reference evidence="1" key="2">
    <citation type="submission" date="2022-01" db="EMBL/GenBank/DDBJ databases">
        <authorList>
            <person name="Yamashiro T."/>
            <person name="Shiraishi A."/>
            <person name="Satake H."/>
            <person name="Nakayama K."/>
        </authorList>
    </citation>
    <scope>NUCLEOTIDE SEQUENCE</scope>
</reference>
<dbReference type="Proteomes" id="UP001151760">
    <property type="component" value="Unassembled WGS sequence"/>
</dbReference>
<proteinExistence type="predicted"/>
<evidence type="ECO:0000313" key="2">
    <source>
        <dbReference type="Proteomes" id="UP001151760"/>
    </source>
</evidence>
<reference evidence="1" key="1">
    <citation type="journal article" date="2022" name="Int. J. Mol. Sci.">
        <title>Draft Genome of Tanacetum Coccineum: Genomic Comparison of Closely Related Tanacetum-Family Plants.</title>
        <authorList>
            <person name="Yamashiro T."/>
            <person name="Shiraishi A."/>
            <person name="Nakayama K."/>
            <person name="Satake H."/>
        </authorList>
    </citation>
    <scope>NUCLEOTIDE SEQUENCE</scope>
</reference>
<evidence type="ECO:0008006" key="3">
    <source>
        <dbReference type="Google" id="ProtNLM"/>
    </source>
</evidence>
<protein>
    <recommendedName>
        <fullName evidence="3">Retrotransposon gag domain-containing protein</fullName>
    </recommendedName>
</protein>
<gene>
    <name evidence="1" type="ORF">Tco_0655282</name>
</gene>